<sequence>MRRRPCRWHAELRQGRERIARLKLLISMSFGLIIVATPAAAIEACRFIEAKAEREACYHRQEQELAAKRKPEPPATRSSESKTFDQLQLMRRDDEEVYRSMRGICRGC</sequence>
<dbReference type="EMBL" id="FMZW01000012">
    <property type="protein sequence ID" value="SDD55695.1"/>
    <property type="molecule type" value="Genomic_DNA"/>
</dbReference>
<accession>A0A1G6VS70</accession>
<organism evidence="2 3">
    <name type="scientific">Bradyrhizobium brasilense</name>
    <dbReference type="NCBI Taxonomy" id="1419277"/>
    <lineage>
        <taxon>Bacteria</taxon>
        <taxon>Pseudomonadati</taxon>
        <taxon>Pseudomonadota</taxon>
        <taxon>Alphaproteobacteria</taxon>
        <taxon>Hyphomicrobiales</taxon>
        <taxon>Nitrobacteraceae</taxon>
        <taxon>Bradyrhizobium</taxon>
    </lineage>
</organism>
<feature type="compositionally biased region" description="Basic and acidic residues" evidence="1">
    <location>
        <begin position="63"/>
        <end position="72"/>
    </location>
</feature>
<feature type="region of interest" description="Disordered" evidence="1">
    <location>
        <begin position="63"/>
        <end position="86"/>
    </location>
</feature>
<name>A0A1G6VS70_9BRAD</name>
<evidence type="ECO:0000313" key="3">
    <source>
        <dbReference type="Proteomes" id="UP000199245"/>
    </source>
</evidence>
<dbReference type="Proteomes" id="UP000199245">
    <property type="component" value="Unassembled WGS sequence"/>
</dbReference>
<evidence type="ECO:0000256" key="1">
    <source>
        <dbReference type="SAM" id="MobiDB-lite"/>
    </source>
</evidence>
<proteinExistence type="predicted"/>
<reference evidence="2 3" key="1">
    <citation type="submission" date="2016-10" db="EMBL/GenBank/DDBJ databases">
        <authorList>
            <person name="de Groot N.N."/>
        </authorList>
    </citation>
    <scope>NUCLEOTIDE SEQUENCE [LARGE SCALE GENOMIC DNA]</scope>
    <source>
        <strain evidence="2 3">R5</strain>
    </source>
</reference>
<protein>
    <submittedName>
        <fullName evidence="2">Uncharacterized protein</fullName>
    </submittedName>
</protein>
<evidence type="ECO:0000313" key="2">
    <source>
        <dbReference type="EMBL" id="SDD55695.1"/>
    </source>
</evidence>
<dbReference type="AlphaFoldDB" id="A0A1G6VS70"/>
<gene>
    <name evidence="2" type="ORF">SAMN05216337_1012141</name>
</gene>